<dbReference type="InterPro" id="IPR039659">
    <property type="entry name" value="SPT5"/>
</dbReference>
<dbReference type="Proteomes" id="UP000035681">
    <property type="component" value="Unplaced"/>
</dbReference>
<dbReference type="InterPro" id="IPR008991">
    <property type="entry name" value="Translation_prot_SH3-like_sf"/>
</dbReference>
<evidence type="ECO:0000256" key="1">
    <source>
        <dbReference type="ARBA" id="ARBA00006956"/>
    </source>
</evidence>
<dbReference type="InterPro" id="IPR041977">
    <property type="entry name" value="KOW_Spt5_4"/>
</dbReference>
<dbReference type="WBParaSite" id="TCONS_00008794.p1">
    <property type="protein sequence ID" value="TCONS_00008794.p1"/>
    <property type="gene ID" value="XLOC_006675"/>
</dbReference>
<dbReference type="Pfam" id="PF23290">
    <property type="entry name" value="KOW5_SPT5"/>
    <property type="match status" value="1"/>
</dbReference>
<evidence type="ECO:0000256" key="2">
    <source>
        <dbReference type="ARBA" id="ARBA00023163"/>
    </source>
</evidence>
<dbReference type="Pfam" id="PF03439">
    <property type="entry name" value="Spt5-NGN"/>
    <property type="match status" value="1"/>
</dbReference>
<dbReference type="InterPro" id="IPR005100">
    <property type="entry name" value="NGN-domain"/>
</dbReference>
<dbReference type="SUPFAM" id="SSF50104">
    <property type="entry name" value="Translation proteins SH3-like domain"/>
    <property type="match status" value="1"/>
</dbReference>
<dbReference type="Pfam" id="PF23037">
    <property type="entry name" value="KOWx_SPT5"/>
    <property type="match status" value="1"/>
</dbReference>
<dbReference type="InterPro" id="IPR036735">
    <property type="entry name" value="NGN_dom_sf"/>
</dbReference>
<accession>A0A0K0DWF8</accession>
<feature type="domain" description="KOW" evidence="4">
    <location>
        <begin position="269"/>
        <end position="296"/>
    </location>
</feature>
<dbReference type="InterPro" id="IPR005824">
    <property type="entry name" value="KOW"/>
</dbReference>
<organism evidence="6">
    <name type="scientific">Strongyloides stercoralis</name>
    <name type="common">Threadworm</name>
    <dbReference type="NCBI Taxonomy" id="6248"/>
    <lineage>
        <taxon>Eukaryota</taxon>
        <taxon>Metazoa</taxon>
        <taxon>Ecdysozoa</taxon>
        <taxon>Nematoda</taxon>
        <taxon>Chromadorea</taxon>
        <taxon>Rhabditida</taxon>
        <taxon>Tylenchina</taxon>
        <taxon>Panagrolaimomorpha</taxon>
        <taxon>Strongyloidoidea</taxon>
        <taxon>Strongyloididae</taxon>
        <taxon>Strongyloides</taxon>
    </lineage>
</organism>
<feature type="domain" description="KOW" evidence="4">
    <location>
        <begin position="474"/>
        <end position="501"/>
    </location>
</feature>
<reference evidence="6" key="1">
    <citation type="submission" date="2015-08" db="UniProtKB">
        <authorList>
            <consortium name="WormBaseParasite"/>
        </authorList>
    </citation>
    <scope>IDENTIFICATION</scope>
</reference>
<keyword evidence="5" id="KW-1185">Reference proteome</keyword>
<dbReference type="PANTHER" id="PTHR11125:SF7">
    <property type="entry name" value="TRANSCRIPTION ELONGATION FACTOR SPT5"/>
    <property type="match status" value="1"/>
</dbReference>
<dbReference type="GO" id="GO:0006357">
    <property type="term" value="P:regulation of transcription by RNA polymerase II"/>
    <property type="evidence" value="ECO:0007669"/>
    <property type="project" value="InterPro"/>
</dbReference>
<dbReference type="Gene3D" id="3.30.70.940">
    <property type="entry name" value="NusG, N-terminal domain"/>
    <property type="match status" value="1"/>
</dbReference>
<comment type="similarity">
    <text evidence="1">Belongs to the SPT5 family.</text>
</comment>
<proteinExistence type="inferred from homology"/>
<feature type="compositionally biased region" description="Acidic residues" evidence="3">
    <location>
        <begin position="84"/>
        <end position="104"/>
    </location>
</feature>
<sequence length="774" mass="86951">MLKREISSSDDGDERNSENKDNIKSELCENNNLKFTIKRSCLSDEKKPIAVKRFRSSNDSSSDEPDEEIIRKPPRFTNPFINDEVSEDDDNSSYYEDISEEESADSERKLAATTNAIATGRHRNLYGQVFNKLSEDDLNAYFQAKYQSKRNSYYNDSEDDHNGSDSEIFNRPPDGAKLWIVKTKIGEAKNVAKILNSRLMTLKNTQDHPDIFSVISKQSEKSYVYVLSKNKFAVDSFIKGVRGVLNQKLKAVRDEDYVDTITEKSQSISIKVGAFVRFKRTKFCGDLAQIVQIDEEDNMVLLKLVPRIDYKKLRGQLRLNMDEQEFIAEKKRKYKRIPKALFNPVKIKKCGGDYVLNKGIYTFEKNEYANGFLFKWFSTKLIESKGVVPSSEEMALFDASISEGDNVYSSLASVANVCAKVEIGDKVQLLGKSYANVQGVVYDMKDDSLVVKITTLGSVFGQLLKVRKSDVGKYFDIGDHIKVIHGKNTNDTGIVVKYDSLSVYYISDLTKEESKVPANNCIASLEISSGVDSCGMYSYLDIVKLDFDEVGIIIRIFNKKIEILNQFNNIVTREPSKISEKITSRSGRTFDINRSEVVAGNQVVVIRGNYAHKNSVDKKTIATVKFVCRGFLFLHDPSRSENGGYFVVKQNDVVLYGKPELESQVSIDVEDISNLNTGVIGNNIYFPTGKNVDPIFRNKNKNPVQNTPSASINCNDTSNISLIGKTIRITKGPYKGYVGMVKSVSGSISQVELVTTCRTINVDISRVSVADDTV</sequence>
<dbReference type="GO" id="GO:0032044">
    <property type="term" value="C:DSIF complex"/>
    <property type="evidence" value="ECO:0007669"/>
    <property type="project" value="TreeGrafter"/>
</dbReference>
<dbReference type="InterPro" id="IPR057936">
    <property type="entry name" value="KOWx_Spt5"/>
</dbReference>
<dbReference type="PANTHER" id="PTHR11125">
    <property type="entry name" value="SUPPRESSOR OF TY 5"/>
    <property type="match status" value="1"/>
</dbReference>
<dbReference type="AlphaFoldDB" id="A0A0K0DWF8"/>
<protein>
    <submittedName>
        <fullName evidence="6 7">DRB sensitivity-inducing factor large subunit</fullName>
    </submittedName>
</protein>
<dbReference type="CDD" id="cd06085">
    <property type="entry name" value="KOW_Spt5_5"/>
    <property type="match status" value="1"/>
</dbReference>
<dbReference type="GO" id="GO:0032784">
    <property type="term" value="P:regulation of DNA-templated transcription elongation"/>
    <property type="evidence" value="ECO:0007669"/>
    <property type="project" value="InterPro"/>
</dbReference>
<dbReference type="GO" id="GO:0006368">
    <property type="term" value="P:transcription elongation by RNA polymerase II"/>
    <property type="evidence" value="ECO:0007669"/>
    <property type="project" value="TreeGrafter"/>
</dbReference>
<dbReference type="InterPro" id="IPR014722">
    <property type="entry name" value="Rib_uL2_dom2"/>
</dbReference>
<dbReference type="Gene3D" id="2.30.30.30">
    <property type="match status" value="2"/>
</dbReference>
<evidence type="ECO:0000313" key="7">
    <source>
        <dbReference type="WBParaSite" id="TCONS_00008794.p1"/>
    </source>
</evidence>
<feature type="region of interest" description="Disordered" evidence="3">
    <location>
        <begin position="53"/>
        <end position="107"/>
    </location>
</feature>
<name>A0A0K0DWF8_STRER</name>
<dbReference type="CDD" id="cd06081">
    <property type="entry name" value="KOW_Spt5_1"/>
    <property type="match status" value="1"/>
</dbReference>
<keyword evidence="2" id="KW-0804">Transcription</keyword>
<evidence type="ECO:0000259" key="4">
    <source>
        <dbReference type="SMART" id="SM00739"/>
    </source>
</evidence>
<dbReference type="Pfam" id="PF23042">
    <property type="entry name" value="KOW1_SPT5"/>
    <property type="match status" value="1"/>
</dbReference>
<feature type="compositionally biased region" description="Basic and acidic residues" evidence="3">
    <location>
        <begin position="14"/>
        <end position="26"/>
    </location>
</feature>
<feature type="region of interest" description="Disordered" evidence="3">
    <location>
        <begin position="1"/>
        <end position="26"/>
    </location>
</feature>
<feature type="domain" description="KOW" evidence="4">
    <location>
        <begin position="420"/>
        <end position="447"/>
    </location>
</feature>
<evidence type="ECO:0000256" key="3">
    <source>
        <dbReference type="SAM" id="MobiDB-lite"/>
    </source>
</evidence>
<dbReference type="InterPro" id="IPR041976">
    <property type="entry name" value="KOW_Spt5_3"/>
</dbReference>
<dbReference type="GO" id="GO:0003729">
    <property type="term" value="F:mRNA binding"/>
    <property type="evidence" value="ECO:0007669"/>
    <property type="project" value="TreeGrafter"/>
</dbReference>
<dbReference type="STRING" id="6248.A0A0K0DWF8"/>
<dbReference type="Pfam" id="PF23291">
    <property type="entry name" value="KOW4_SPT5"/>
    <property type="match status" value="1"/>
</dbReference>
<feature type="domain" description="KOW" evidence="4">
    <location>
        <begin position="720"/>
        <end position="747"/>
    </location>
</feature>
<dbReference type="InterPro" id="IPR041973">
    <property type="entry name" value="KOW_Spt5_1"/>
</dbReference>
<evidence type="ECO:0000313" key="5">
    <source>
        <dbReference type="Proteomes" id="UP000035681"/>
    </source>
</evidence>
<dbReference type="WBParaSite" id="SSTP_0000157400.1">
    <property type="protein sequence ID" value="SSTP_0000157400.1"/>
    <property type="gene ID" value="SSTP_0000157400"/>
</dbReference>
<dbReference type="InterPro" id="IPR041978">
    <property type="entry name" value="KOW_Spt5_5"/>
</dbReference>
<dbReference type="CDD" id="cd06083">
    <property type="entry name" value="KOW_Spt5_3"/>
    <property type="match status" value="1"/>
</dbReference>
<dbReference type="SMART" id="SM00739">
    <property type="entry name" value="KOW"/>
    <property type="match status" value="4"/>
</dbReference>
<dbReference type="CDD" id="cd06084">
    <property type="entry name" value="KOW_Spt5_4"/>
    <property type="match status" value="1"/>
</dbReference>
<evidence type="ECO:0000313" key="6">
    <source>
        <dbReference type="WBParaSite" id="SSTP_0000157400.1"/>
    </source>
</evidence>